<protein>
    <submittedName>
        <fullName evidence="3">Reverse transcriptase domain-containing protein</fullName>
    </submittedName>
</protein>
<dbReference type="STRING" id="6186.A0A183JTG5"/>
<dbReference type="AlphaFoldDB" id="A0A183JTG5"/>
<sequence>MKSLKQTETQASFPESPEKYASNYSSITLSTIQLQALSLGPKFYSTSTNIIELNAKIQFESLIRQTNDLIPVSNKDFEHFKTTLVDCCNQYVNKTPTISRLLTKEHKSQLSDLRRNQDLVLCRPDKGAGIVLMDCLDYVTKISSILSDPVKFSIETVQKDTTEKTEQMLIKILKKIEDEAIINCDFYGLPNVRKNNVPLRPILDMNNSPYHLIAKWLVDILQPVKNHIKKYNSLDSFDFVDSIRNINVTGKKMLSLDVTSLFTNVPLTETICFLCDYIENNNLDMRIPKQYLKELLLRCTLNVQFRFNDAFYRQMDGVAMGSPLGPRLAD</sequence>
<accession>A0A183JTG5</accession>
<evidence type="ECO:0000313" key="1">
    <source>
        <dbReference type="EMBL" id="VDP00050.1"/>
    </source>
</evidence>
<dbReference type="PANTHER" id="PTHR21301">
    <property type="entry name" value="REVERSE TRANSCRIPTASE"/>
    <property type="match status" value="1"/>
</dbReference>
<gene>
    <name evidence="1" type="ORF">SCUD_LOCUS6006</name>
</gene>
<reference evidence="3" key="1">
    <citation type="submission" date="2016-06" db="UniProtKB">
        <authorList>
            <consortium name="WormBaseParasite"/>
        </authorList>
    </citation>
    <scope>IDENTIFICATION</scope>
</reference>
<dbReference type="WBParaSite" id="SCUD_0000600501-mRNA-1">
    <property type="protein sequence ID" value="SCUD_0000600501-mRNA-1"/>
    <property type="gene ID" value="SCUD_0000600501"/>
</dbReference>
<dbReference type="Proteomes" id="UP000279833">
    <property type="component" value="Unassembled WGS sequence"/>
</dbReference>
<reference evidence="1 2" key="2">
    <citation type="submission" date="2018-11" db="EMBL/GenBank/DDBJ databases">
        <authorList>
            <consortium name="Pathogen Informatics"/>
        </authorList>
    </citation>
    <scope>NUCLEOTIDE SEQUENCE [LARGE SCALE GENOMIC DNA]</scope>
    <source>
        <strain evidence="1">Dakar</strain>
        <strain evidence="2">Dakar, Senegal</strain>
    </source>
</reference>
<keyword evidence="2" id="KW-1185">Reference proteome</keyword>
<dbReference type="EMBL" id="UZAK01011450">
    <property type="protein sequence ID" value="VDP00050.1"/>
    <property type="molecule type" value="Genomic_DNA"/>
</dbReference>
<evidence type="ECO:0000313" key="3">
    <source>
        <dbReference type="WBParaSite" id="SCUD_0000600501-mRNA-1"/>
    </source>
</evidence>
<evidence type="ECO:0000313" key="2">
    <source>
        <dbReference type="Proteomes" id="UP000279833"/>
    </source>
</evidence>
<proteinExistence type="predicted"/>
<organism evidence="3">
    <name type="scientific">Schistosoma curassoni</name>
    <dbReference type="NCBI Taxonomy" id="6186"/>
    <lineage>
        <taxon>Eukaryota</taxon>
        <taxon>Metazoa</taxon>
        <taxon>Spiralia</taxon>
        <taxon>Lophotrochozoa</taxon>
        <taxon>Platyhelminthes</taxon>
        <taxon>Trematoda</taxon>
        <taxon>Digenea</taxon>
        <taxon>Strigeidida</taxon>
        <taxon>Schistosomatoidea</taxon>
        <taxon>Schistosomatidae</taxon>
        <taxon>Schistosoma</taxon>
    </lineage>
</organism>
<name>A0A183JTG5_9TREM</name>
<dbReference type="PANTHER" id="PTHR21301:SF10">
    <property type="entry name" value="REVERSE TRANSCRIPTASE DOMAIN-CONTAINING PROTEIN"/>
    <property type="match status" value="1"/>
</dbReference>